<dbReference type="Pfam" id="PF02449">
    <property type="entry name" value="Glyco_hydro_42"/>
    <property type="match status" value="1"/>
</dbReference>
<dbReference type="InterPro" id="IPR013739">
    <property type="entry name" value="Beta_galactosidase_C"/>
</dbReference>
<keyword evidence="4 6" id="KW-0378">Hydrolase</keyword>
<evidence type="ECO:0000313" key="13">
    <source>
        <dbReference type="Proteomes" id="UP001172737"/>
    </source>
</evidence>
<dbReference type="GO" id="GO:0006012">
    <property type="term" value="P:galactose metabolic process"/>
    <property type="evidence" value="ECO:0007669"/>
    <property type="project" value="InterPro"/>
</dbReference>
<evidence type="ECO:0000256" key="7">
    <source>
        <dbReference type="PIRSR" id="PIRSR001084-1"/>
    </source>
</evidence>
<comment type="catalytic activity">
    <reaction evidence="1 6">
        <text>Hydrolysis of terminal non-reducing beta-D-galactose residues in beta-D-galactosides.</text>
        <dbReference type="EC" id="3.2.1.23"/>
    </reaction>
</comment>
<dbReference type="SUPFAM" id="SSF51445">
    <property type="entry name" value="(Trans)glycosidases"/>
    <property type="match status" value="1"/>
</dbReference>
<dbReference type="Gene3D" id="3.40.50.880">
    <property type="match status" value="1"/>
</dbReference>
<sequence length="679" mass="72939">MTHQVPTPASGPFPVALDGRIVFGGDYNPEQWPREVWDQDVALMREAGVNLVTVGVFSWSSLEPAPGERTFAWLDEVLNLLADNGIAVDLATPTASPPPWLGVDHPETLAVTADGVRMSAGSRNQFSPSSRVYRDAALAITRDLAARYASHPAVRMWHVGNEYGQVDHGDEAAREFRIWLRNKYGSIESLNRDWGTAVWSQGYRTFEDVVPPRAAPYVMNPTQAVDFRQFSSDQMLAVYSEQRDAIREAGATQPITTNFMGFFPHVDYWSWAEHVDVIADDQYPDPGDPHSPSDIALVQDLMRSLGGGRPWLLMEQAINAVSWRPHNLPKSRERGLLDSYQAVARGADGICFFQWRQASAGSERHHSSMLPHAGADSEVFRTVCELGAGLARLAPVTGGRVEAPVAMLFDWPSWWAGEEPGGLTTRLRTVEQLTRWYRVLWRAGIAVDIVRPGADLAGYRAVLAPHSYVIGDDAAETLRAAVVAGATVVVGPYSGVADERGHVLTGRSPARIADLLGASGEEWACLPDGDTALAATEAWPSAPTELTAAILGERLRADDAEVLATFGGGHLAGLPAITRRRVGEGSAWYVGAVLGDAALAALLTKALDAAGVAGIVPGKPADVEAVRRGDALFLLNHGDTEATVALATPGRDLLSGEVLEGTAVLAPGQTIVLIEGDTP</sequence>
<protein>
    <recommendedName>
        <fullName evidence="3 6">Beta-galactosidase</fullName>
        <shortName evidence="6">Beta-gal</shortName>
        <ecNumber evidence="3 6">3.2.1.23</ecNumber>
    </recommendedName>
</protein>
<dbReference type="InterPro" id="IPR013738">
    <property type="entry name" value="Beta_galactosidase_Trimer"/>
</dbReference>
<evidence type="ECO:0000259" key="11">
    <source>
        <dbReference type="Pfam" id="PF08533"/>
    </source>
</evidence>
<dbReference type="GO" id="GO:0004565">
    <property type="term" value="F:beta-galactosidase activity"/>
    <property type="evidence" value="ECO:0007669"/>
    <property type="project" value="UniProtKB-EC"/>
</dbReference>
<feature type="binding site" evidence="8">
    <location>
        <position position="161"/>
    </location>
    <ligand>
        <name>substrate</name>
    </ligand>
</feature>
<evidence type="ECO:0000256" key="3">
    <source>
        <dbReference type="ARBA" id="ARBA00012756"/>
    </source>
</evidence>
<dbReference type="Pfam" id="PF08533">
    <property type="entry name" value="Glyco_hydro_42C"/>
    <property type="match status" value="1"/>
</dbReference>
<comment type="similarity">
    <text evidence="2 6">Belongs to the glycosyl hydrolase 42 family.</text>
</comment>
<evidence type="ECO:0000256" key="6">
    <source>
        <dbReference type="PIRNR" id="PIRNR001084"/>
    </source>
</evidence>
<evidence type="ECO:0000256" key="8">
    <source>
        <dbReference type="PIRSR" id="PIRSR001084-2"/>
    </source>
</evidence>
<evidence type="ECO:0000259" key="9">
    <source>
        <dbReference type="Pfam" id="PF02449"/>
    </source>
</evidence>
<dbReference type="RefSeq" id="WP_301118304.1">
    <property type="nucleotide sequence ID" value="NZ_JAUHPX010000002.1"/>
</dbReference>
<dbReference type="Proteomes" id="UP001172737">
    <property type="component" value="Unassembled WGS sequence"/>
</dbReference>
<dbReference type="AlphaFoldDB" id="A0AAW7M416"/>
<reference evidence="12" key="1">
    <citation type="submission" date="2023-06" db="EMBL/GenBank/DDBJ databases">
        <title>Sysu t00039.</title>
        <authorList>
            <person name="Gao L."/>
            <person name="Fang B.-Z."/>
            <person name="Li W.-J."/>
        </authorList>
    </citation>
    <scope>NUCLEOTIDE SEQUENCE</scope>
    <source>
        <strain evidence="12">SYSU T00039</strain>
    </source>
</reference>
<dbReference type="CDD" id="cd03143">
    <property type="entry name" value="A4_beta-galactosidase_middle_domain"/>
    <property type="match status" value="1"/>
</dbReference>
<dbReference type="PANTHER" id="PTHR36447">
    <property type="entry name" value="BETA-GALACTOSIDASE GANA"/>
    <property type="match status" value="1"/>
</dbReference>
<keyword evidence="5 6" id="KW-0326">Glycosidase</keyword>
<dbReference type="InterPro" id="IPR013529">
    <property type="entry name" value="Glyco_hydro_42_N"/>
</dbReference>
<dbReference type="InterPro" id="IPR003476">
    <property type="entry name" value="Glyco_hydro_42"/>
</dbReference>
<dbReference type="Gene3D" id="3.20.20.80">
    <property type="entry name" value="Glycosidases"/>
    <property type="match status" value="1"/>
</dbReference>
<feature type="domain" description="Beta-galactosidase C-terminal" evidence="11">
    <location>
        <begin position="622"/>
        <end position="673"/>
    </location>
</feature>
<feature type="active site" description="Nucleophile" evidence="7">
    <location>
        <position position="315"/>
    </location>
</feature>
<dbReference type="Gene3D" id="2.60.40.1180">
    <property type="entry name" value="Golgi alpha-mannosidase II"/>
    <property type="match status" value="1"/>
</dbReference>
<evidence type="ECO:0000259" key="10">
    <source>
        <dbReference type="Pfam" id="PF08532"/>
    </source>
</evidence>
<dbReference type="Pfam" id="PF08532">
    <property type="entry name" value="Glyco_hydro_42M"/>
    <property type="match status" value="1"/>
</dbReference>
<feature type="binding site" evidence="8">
    <location>
        <position position="123"/>
    </location>
    <ligand>
        <name>substrate</name>
    </ligand>
</feature>
<evidence type="ECO:0000256" key="1">
    <source>
        <dbReference type="ARBA" id="ARBA00001412"/>
    </source>
</evidence>
<name>A0AAW7M416_9MICO</name>
<organism evidence="12 13">
    <name type="scientific">Demequina lignilytica</name>
    <dbReference type="NCBI Taxonomy" id="3051663"/>
    <lineage>
        <taxon>Bacteria</taxon>
        <taxon>Bacillati</taxon>
        <taxon>Actinomycetota</taxon>
        <taxon>Actinomycetes</taxon>
        <taxon>Micrococcales</taxon>
        <taxon>Demequinaceae</taxon>
        <taxon>Demequina</taxon>
    </lineage>
</organism>
<gene>
    <name evidence="12" type="ORF">QQX10_03525</name>
</gene>
<feature type="active site" description="Proton donor" evidence="7">
    <location>
        <position position="162"/>
    </location>
</feature>
<accession>A0AAW7M416</accession>
<dbReference type="EMBL" id="JAUHPX010000002">
    <property type="protein sequence ID" value="MDN4487232.1"/>
    <property type="molecule type" value="Genomic_DNA"/>
</dbReference>
<dbReference type="InterPro" id="IPR029062">
    <property type="entry name" value="Class_I_gatase-like"/>
</dbReference>
<feature type="domain" description="Beta-galactosidase trimerisation" evidence="10">
    <location>
        <begin position="403"/>
        <end position="612"/>
    </location>
</feature>
<evidence type="ECO:0000256" key="2">
    <source>
        <dbReference type="ARBA" id="ARBA00005940"/>
    </source>
</evidence>
<comment type="caution">
    <text evidence="12">The sequence shown here is derived from an EMBL/GenBank/DDBJ whole genome shotgun (WGS) entry which is preliminary data.</text>
</comment>
<dbReference type="PIRSF" id="PIRSF001084">
    <property type="entry name" value="B-galactosidase"/>
    <property type="match status" value="1"/>
</dbReference>
<proteinExistence type="inferred from homology"/>
<dbReference type="InterPro" id="IPR013780">
    <property type="entry name" value="Glyco_hydro_b"/>
</dbReference>
<evidence type="ECO:0000313" key="12">
    <source>
        <dbReference type="EMBL" id="MDN4487232.1"/>
    </source>
</evidence>
<dbReference type="SUPFAM" id="SSF52317">
    <property type="entry name" value="Class I glutamine amidotransferase-like"/>
    <property type="match status" value="1"/>
</dbReference>
<keyword evidence="13" id="KW-1185">Reference proteome</keyword>
<feature type="domain" description="Glycoside hydrolase family 42 N-terminal" evidence="9">
    <location>
        <begin position="26"/>
        <end position="392"/>
    </location>
</feature>
<evidence type="ECO:0000256" key="5">
    <source>
        <dbReference type="ARBA" id="ARBA00023295"/>
    </source>
</evidence>
<feature type="binding site" evidence="8">
    <location>
        <position position="323"/>
    </location>
    <ligand>
        <name>substrate</name>
    </ligand>
</feature>
<dbReference type="PANTHER" id="PTHR36447:SF1">
    <property type="entry name" value="BETA-GALACTOSIDASE GANA"/>
    <property type="match status" value="1"/>
</dbReference>
<dbReference type="InterPro" id="IPR017853">
    <property type="entry name" value="GH"/>
</dbReference>
<evidence type="ECO:0000256" key="4">
    <source>
        <dbReference type="ARBA" id="ARBA00022801"/>
    </source>
</evidence>
<dbReference type="EC" id="3.2.1.23" evidence="3 6"/>
<dbReference type="GO" id="GO:0009341">
    <property type="term" value="C:beta-galactosidase complex"/>
    <property type="evidence" value="ECO:0007669"/>
    <property type="project" value="InterPro"/>
</dbReference>